<sequence length="204" mass="22767">MHDDDKLKENMQADPTTEPKDDISFDEKQQSKVDELVISAKNKEKAKAKIEIDKLRSKIDEMPDLINAAIQKHDKEENMTDKEKADAEKEELKKQVADLTAEKAKRTRLETARHAADEKGLPQSFAELFVGSTDEETQLNLDKVKNTFDKAVQDAVEKRLSGKKTPQAPSGTSVNTNKAIDDMSLEELSKLALTNPDAVKGYLG</sequence>
<evidence type="ECO:0000313" key="3">
    <source>
        <dbReference type="EMBL" id="MFC6324034.1"/>
    </source>
</evidence>
<organism evidence="3 4">
    <name type="scientific">Companilactobacillus baiquanensis</name>
    <dbReference type="NCBI Taxonomy" id="2486005"/>
    <lineage>
        <taxon>Bacteria</taxon>
        <taxon>Bacillati</taxon>
        <taxon>Bacillota</taxon>
        <taxon>Bacilli</taxon>
        <taxon>Lactobacillales</taxon>
        <taxon>Lactobacillaceae</taxon>
        <taxon>Companilactobacillus</taxon>
    </lineage>
</organism>
<evidence type="ECO:0000256" key="2">
    <source>
        <dbReference type="SAM" id="MobiDB-lite"/>
    </source>
</evidence>
<keyword evidence="1" id="KW-0175">Coiled coil</keyword>
<reference evidence="4" key="1">
    <citation type="journal article" date="2019" name="Int. J. Syst. Evol. Microbiol.">
        <title>The Global Catalogue of Microorganisms (GCM) 10K type strain sequencing project: providing services to taxonomists for standard genome sequencing and annotation.</title>
        <authorList>
            <consortium name="The Broad Institute Genomics Platform"/>
            <consortium name="The Broad Institute Genome Sequencing Center for Infectious Disease"/>
            <person name="Wu L."/>
            <person name="Ma J."/>
        </authorList>
    </citation>
    <scope>NUCLEOTIDE SEQUENCE [LARGE SCALE GENOMIC DNA]</scope>
    <source>
        <strain evidence="4">CCM 8895</strain>
    </source>
</reference>
<feature type="region of interest" description="Disordered" evidence="2">
    <location>
        <begin position="1"/>
        <end position="28"/>
    </location>
</feature>
<dbReference type="Proteomes" id="UP001596186">
    <property type="component" value="Unassembled WGS sequence"/>
</dbReference>
<feature type="region of interest" description="Disordered" evidence="2">
    <location>
        <begin position="157"/>
        <end position="179"/>
    </location>
</feature>
<comment type="caution">
    <text evidence="3">The sequence shown here is derived from an EMBL/GenBank/DDBJ whole genome shotgun (WGS) entry which is preliminary data.</text>
</comment>
<name>A0ABW1UWD4_9LACO</name>
<keyword evidence="4" id="KW-1185">Reference proteome</keyword>
<feature type="compositionally biased region" description="Polar residues" evidence="2">
    <location>
        <begin position="167"/>
        <end position="178"/>
    </location>
</feature>
<protein>
    <submittedName>
        <fullName evidence="3">DUF4355 domain-containing protein</fullName>
    </submittedName>
</protein>
<evidence type="ECO:0000256" key="1">
    <source>
        <dbReference type="SAM" id="Coils"/>
    </source>
</evidence>
<evidence type="ECO:0000313" key="4">
    <source>
        <dbReference type="Proteomes" id="UP001596186"/>
    </source>
</evidence>
<feature type="coiled-coil region" evidence="1">
    <location>
        <begin position="38"/>
        <end position="109"/>
    </location>
</feature>
<dbReference type="Pfam" id="PF14265">
    <property type="entry name" value="DUF4355"/>
    <property type="match status" value="1"/>
</dbReference>
<gene>
    <name evidence="3" type="ORF">ACFP1F_09810</name>
</gene>
<accession>A0ABW1UWD4</accession>
<proteinExistence type="predicted"/>
<dbReference type="EMBL" id="JBHSSN010000015">
    <property type="protein sequence ID" value="MFC6324034.1"/>
    <property type="molecule type" value="Genomic_DNA"/>
</dbReference>
<dbReference type="RefSeq" id="WP_125593046.1">
    <property type="nucleotide sequence ID" value="NZ_JBHSSN010000015.1"/>
</dbReference>
<dbReference type="InterPro" id="IPR025580">
    <property type="entry name" value="Gp46"/>
</dbReference>